<reference evidence="2 3" key="1">
    <citation type="journal article" date="2018" name="IMA Fungus">
        <title>IMA Genome-F 9: Draft genome sequence of Annulohypoxylon stygium, Aspergillus mulundensis, Berkeleyomyces basicola (syn. Thielaviopsis basicola), Ceratocystis smalleyi, two Cercospora beticola strains, Coleophoma cylindrospora, Fusarium fracticaudum, Phialophora cf. hyalina, and Morchella septimelata.</title>
        <authorList>
            <person name="Wingfield B.D."/>
            <person name="Bills G.F."/>
            <person name="Dong Y."/>
            <person name="Huang W."/>
            <person name="Nel W.J."/>
            <person name="Swalarsk-Parry B.S."/>
            <person name="Vaghefi N."/>
            <person name="Wilken P.M."/>
            <person name="An Z."/>
            <person name="de Beer Z.W."/>
            <person name="De Vos L."/>
            <person name="Chen L."/>
            <person name="Duong T.A."/>
            <person name="Gao Y."/>
            <person name="Hammerbacher A."/>
            <person name="Kikkert J.R."/>
            <person name="Li Y."/>
            <person name="Li H."/>
            <person name="Li K."/>
            <person name="Li Q."/>
            <person name="Liu X."/>
            <person name="Ma X."/>
            <person name="Naidoo K."/>
            <person name="Pethybridge S.J."/>
            <person name="Sun J."/>
            <person name="Steenkamp E.T."/>
            <person name="van der Nest M.A."/>
            <person name="van Wyk S."/>
            <person name="Wingfield M.J."/>
            <person name="Xiong C."/>
            <person name="Yue Q."/>
            <person name="Zhang X."/>
        </authorList>
    </citation>
    <scope>NUCLEOTIDE SEQUENCE [LARGE SCALE GENOMIC DNA]</scope>
    <source>
        <strain evidence="2 3">BP 5553</strain>
    </source>
</reference>
<keyword evidence="3" id="KW-1185">Reference proteome</keyword>
<dbReference type="EMBL" id="NPIC01000001">
    <property type="protein sequence ID" value="RDL41663.1"/>
    <property type="molecule type" value="Genomic_DNA"/>
</dbReference>
<protein>
    <submittedName>
        <fullName evidence="2">Uncharacterized protein</fullName>
    </submittedName>
</protein>
<comment type="caution">
    <text evidence="2">The sequence shown here is derived from an EMBL/GenBank/DDBJ whole genome shotgun (WGS) entry which is preliminary data.</text>
</comment>
<dbReference type="GeneID" id="43594491"/>
<evidence type="ECO:0000256" key="1">
    <source>
        <dbReference type="SAM" id="MobiDB-lite"/>
    </source>
</evidence>
<accession>A0A370U1P0</accession>
<organism evidence="2 3">
    <name type="scientific">Venustampulla echinocandica</name>
    <dbReference type="NCBI Taxonomy" id="2656787"/>
    <lineage>
        <taxon>Eukaryota</taxon>
        <taxon>Fungi</taxon>
        <taxon>Dikarya</taxon>
        <taxon>Ascomycota</taxon>
        <taxon>Pezizomycotina</taxon>
        <taxon>Leotiomycetes</taxon>
        <taxon>Helotiales</taxon>
        <taxon>Pleuroascaceae</taxon>
        <taxon>Venustampulla</taxon>
    </lineage>
</organism>
<proteinExistence type="predicted"/>
<dbReference type="RefSeq" id="XP_031874319.1">
    <property type="nucleotide sequence ID" value="XM_032010265.1"/>
</dbReference>
<dbReference type="AlphaFoldDB" id="A0A370U1P0"/>
<evidence type="ECO:0000313" key="3">
    <source>
        <dbReference type="Proteomes" id="UP000254866"/>
    </source>
</evidence>
<dbReference type="Proteomes" id="UP000254866">
    <property type="component" value="Unassembled WGS sequence"/>
</dbReference>
<feature type="region of interest" description="Disordered" evidence="1">
    <location>
        <begin position="184"/>
        <end position="214"/>
    </location>
</feature>
<evidence type="ECO:0000313" key="2">
    <source>
        <dbReference type="EMBL" id="RDL41663.1"/>
    </source>
</evidence>
<gene>
    <name evidence="2" type="ORF">BP5553_01642</name>
</gene>
<name>A0A370U1P0_9HELO</name>
<sequence>MKEEENEWGTVADGNHATGVMATAQRPLGSYPRCRRWEAIISLDPLNNSPAPCPEIRFFNPTGGRAGGNNVWCGINVASTCQTRRGEIRRPFWPWTPAEPTNAILARQAQDGGSGLVAAIPSNDCGVSVSNRYGAQNKVHYSEYPVLRAMYEVPTHDILIHVVQRDCNRPRVRVRKPRLRKELSKRDCAAEIGSPGPIPKSFNRPWGNRQSSNS</sequence>